<dbReference type="Gene3D" id="3.40.50.10320">
    <property type="entry name" value="LmbE-like"/>
    <property type="match status" value="1"/>
</dbReference>
<accession>A0A0C3MLE8</accession>
<dbReference type="RefSeq" id="WP_041504680.1">
    <property type="nucleotide sequence ID" value="NZ_JPIU01000014.1"/>
</dbReference>
<organism evidence="1 2">
    <name type="scientific">Sanguibacteroides justesenii</name>
    <dbReference type="NCBI Taxonomy" id="1547597"/>
    <lineage>
        <taxon>Bacteria</taxon>
        <taxon>Pseudomonadati</taxon>
        <taxon>Bacteroidota</taxon>
        <taxon>Bacteroidia</taxon>
        <taxon>Bacteroidales</taxon>
        <taxon>Porphyromonadaceae</taxon>
        <taxon>Sanguibacteroides</taxon>
    </lineage>
</organism>
<dbReference type="SUPFAM" id="SSF102588">
    <property type="entry name" value="LmbE-like"/>
    <property type="match status" value="1"/>
</dbReference>
<keyword evidence="2" id="KW-1185">Reference proteome</keyword>
<reference evidence="1 2" key="1">
    <citation type="submission" date="2014-07" db="EMBL/GenBank/DDBJ databases">
        <title>Porphyromonadaceae bacterium OUH 308042 = ATCC BAA-2681 = DSM 28342 draft genome.</title>
        <authorList>
            <person name="Sydenham T.V."/>
            <person name="Hasman H."/>
            <person name="Justensen U.S."/>
        </authorList>
    </citation>
    <scope>NUCLEOTIDE SEQUENCE [LARGE SCALE GENOMIC DNA]</scope>
    <source>
        <strain evidence="1 2">OUH 308042</strain>
    </source>
</reference>
<dbReference type="AlphaFoldDB" id="A0A0C3MLE8"/>
<name>A0A0C3MLE8_9PORP</name>
<gene>
    <name evidence="1" type="ORF">BA92_00620</name>
</gene>
<sequence>MLENCNNILVLAPHTDDGELGLGGTIHSLISSGKKITYAAFSTAEESVPEGFPKDILKTEVKNATGRLGIRAENLLIYNYEVRKLNYVRQEILEELIKIRKKQTYDLVFIPSLHDIHQDHTTIAQEGLRAFKNTTILGYELIWNNLTFNTQCFVRLSKRNIEAKIEALKEYHSQGKRDYLSDEFIYSLARTRGVQVGCEFAEAFEVVRLFL</sequence>
<dbReference type="InterPro" id="IPR024078">
    <property type="entry name" value="LmbE-like_dom_sf"/>
</dbReference>
<dbReference type="EMBL" id="JPIU01000014">
    <property type="protein sequence ID" value="KIO47553.1"/>
    <property type="molecule type" value="Genomic_DNA"/>
</dbReference>
<proteinExistence type="predicted"/>
<protein>
    <submittedName>
        <fullName evidence="1">LmbE family protein</fullName>
    </submittedName>
</protein>
<dbReference type="InterPro" id="IPR003737">
    <property type="entry name" value="GlcNAc_PI_deacetylase-related"/>
</dbReference>
<evidence type="ECO:0000313" key="1">
    <source>
        <dbReference type="EMBL" id="KIO47553.1"/>
    </source>
</evidence>
<dbReference type="Proteomes" id="UP000031980">
    <property type="component" value="Unassembled WGS sequence"/>
</dbReference>
<comment type="caution">
    <text evidence="1">The sequence shown here is derived from an EMBL/GenBank/DDBJ whole genome shotgun (WGS) entry which is preliminary data.</text>
</comment>
<evidence type="ECO:0000313" key="2">
    <source>
        <dbReference type="Proteomes" id="UP000031980"/>
    </source>
</evidence>
<dbReference type="Pfam" id="PF02585">
    <property type="entry name" value="PIG-L"/>
    <property type="match status" value="1"/>
</dbReference>